<evidence type="ECO:0000313" key="2">
    <source>
        <dbReference type="Proteomes" id="UP001529510"/>
    </source>
</evidence>
<dbReference type="EMBL" id="JAMKFB020000008">
    <property type="protein sequence ID" value="KAL0187409.1"/>
    <property type="molecule type" value="Genomic_DNA"/>
</dbReference>
<sequence>ICQGLPKTDLPSFPPERHRLLGFPEQAVSEWDFPWENRRLLLKKMMKRDVNSVMILLRPAPQIQGTK</sequence>
<feature type="non-terminal residue" evidence="1">
    <location>
        <position position="1"/>
    </location>
</feature>
<protein>
    <submittedName>
        <fullName evidence="1">Uncharacterized protein</fullName>
    </submittedName>
</protein>
<proteinExistence type="predicted"/>
<keyword evidence="2" id="KW-1185">Reference proteome</keyword>
<accession>A0ABD0QML9</accession>
<gene>
    <name evidence="1" type="ORF">M9458_019079</name>
</gene>
<dbReference type="AlphaFoldDB" id="A0ABD0QML9"/>
<evidence type="ECO:0000313" key="1">
    <source>
        <dbReference type="EMBL" id="KAL0187409.1"/>
    </source>
</evidence>
<reference evidence="1 2" key="1">
    <citation type="submission" date="2024-05" db="EMBL/GenBank/DDBJ databases">
        <title>Genome sequencing and assembly of Indian major carp, Cirrhinus mrigala (Hamilton, 1822).</title>
        <authorList>
            <person name="Mohindra V."/>
            <person name="Chowdhury L.M."/>
            <person name="Lal K."/>
            <person name="Jena J.K."/>
        </authorList>
    </citation>
    <scope>NUCLEOTIDE SEQUENCE [LARGE SCALE GENOMIC DNA]</scope>
    <source>
        <strain evidence="1">CM1030</strain>
        <tissue evidence="1">Blood</tissue>
    </source>
</reference>
<comment type="caution">
    <text evidence="1">The sequence shown here is derived from an EMBL/GenBank/DDBJ whole genome shotgun (WGS) entry which is preliminary data.</text>
</comment>
<organism evidence="1 2">
    <name type="scientific">Cirrhinus mrigala</name>
    <name type="common">Mrigala</name>
    <dbReference type="NCBI Taxonomy" id="683832"/>
    <lineage>
        <taxon>Eukaryota</taxon>
        <taxon>Metazoa</taxon>
        <taxon>Chordata</taxon>
        <taxon>Craniata</taxon>
        <taxon>Vertebrata</taxon>
        <taxon>Euteleostomi</taxon>
        <taxon>Actinopterygii</taxon>
        <taxon>Neopterygii</taxon>
        <taxon>Teleostei</taxon>
        <taxon>Ostariophysi</taxon>
        <taxon>Cypriniformes</taxon>
        <taxon>Cyprinidae</taxon>
        <taxon>Labeoninae</taxon>
        <taxon>Labeonini</taxon>
        <taxon>Cirrhinus</taxon>
    </lineage>
</organism>
<name>A0ABD0QML9_CIRMR</name>
<dbReference type="Proteomes" id="UP001529510">
    <property type="component" value="Unassembled WGS sequence"/>
</dbReference>
<feature type="non-terminal residue" evidence="1">
    <location>
        <position position="67"/>
    </location>
</feature>